<evidence type="ECO:0008006" key="3">
    <source>
        <dbReference type="Google" id="ProtNLM"/>
    </source>
</evidence>
<gene>
    <name evidence="1" type="ORF">MACH26_36700</name>
</gene>
<dbReference type="SUPFAM" id="SSF48498">
    <property type="entry name" value="Tetracyclin repressor-like, C-terminal domain"/>
    <property type="match status" value="1"/>
</dbReference>
<dbReference type="SUPFAM" id="SSF46689">
    <property type="entry name" value="Homeodomain-like"/>
    <property type="match status" value="1"/>
</dbReference>
<dbReference type="Gene3D" id="1.10.10.60">
    <property type="entry name" value="Homeodomain-like"/>
    <property type="match status" value="1"/>
</dbReference>
<organism evidence="1 2">
    <name type="scientific">Planctobacterium marinum</name>
    <dbReference type="NCBI Taxonomy" id="1631968"/>
    <lineage>
        <taxon>Bacteria</taxon>
        <taxon>Pseudomonadati</taxon>
        <taxon>Pseudomonadota</taxon>
        <taxon>Gammaproteobacteria</taxon>
        <taxon>Alteromonadales</taxon>
        <taxon>Alteromonadaceae</taxon>
        <taxon>Planctobacterium</taxon>
    </lineage>
</organism>
<sequence length="164" mass="18807">MRQVAANADMTLSNVQYYFKNKNELLKAMADRYFNACLNEMRGMAPIGTKQNIELDLQSMLTTFLGHGIELSEMCRIFREYWAISTRNQSIDDHIQEYYREMVLILSNLLKPAAKSDKSLSIAVSLLIPYVEGYSITAKTMPEDINSVTQILTQIFLHELQNQA</sequence>
<reference evidence="1" key="1">
    <citation type="submission" date="2023-01" db="EMBL/GenBank/DDBJ databases">
        <title>Complete genome sequence of Planctobacterium marinum strain Dej080120_11.</title>
        <authorList>
            <person name="Ueki S."/>
            <person name="Maruyama F."/>
        </authorList>
    </citation>
    <scope>NUCLEOTIDE SEQUENCE</scope>
    <source>
        <strain evidence="1">Dej080120_11</strain>
    </source>
</reference>
<evidence type="ECO:0000313" key="2">
    <source>
        <dbReference type="Proteomes" id="UP001333710"/>
    </source>
</evidence>
<evidence type="ECO:0000313" key="1">
    <source>
        <dbReference type="EMBL" id="BDX08149.1"/>
    </source>
</evidence>
<dbReference type="InterPro" id="IPR009057">
    <property type="entry name" value="Homeodomain-like_sf"/>
</dbReference>
<dbReference type="KEGG" id="pmaw:MACH26_36700"/>
<name>A0AA48KU25_9ALTE</name>
<dbReference type="Proteomes" id="UP001333710">
    <property type="component" value="Chromosome"/>
</dbReference>
<accession>A0AA48KU25</accession>
<dbReference type="InterPro" id="IPR036271">
    <property type="entry name" value="Tet_transcr_reg_TetR-rel_C_sf"/>
</dbReference>
<dbReference type="EMBL" id="AP027272">
    <property type="protein sequence ID" value="BDX08149.1"/>
    <property type="molecule type" value="Genomic_DNA"/>
</dbReference>
<dbReference type="AlphaFoldDB" id="A0AA48KU25"/>
<dbReference type="Gene3D" id="1.10.357.10">
    <property type="entry name" value="Tetracycline Repressor, domain 2"/>
    <property type="match status" value="1"/>
</dbReference>
<protein>
    <recommendedName>
        <fullName evidence="3">HTH tetR-type domain-containing protein</fullName>
    </recommendedName>
</protein>
<proteinExistence type="predicted"/>
<keyword evidence="2" id="KW-1185">Reference proteome</keyword>